<accession>A0A6C0U079</accession>
<keyword evidence="4" id="KW-1185">Reference proteome</keyword>
<proteinExistence type="predicted"/>
<keyword evidence="3" id="KW-0255">Endonuclease</keyword>
<dbReference type="NCBIfam" id="NF003840">
    <property type="entry name" value="PRK05421.1-2"/>
    <property type="match status" value="1"/>
</dbReference>
<keyword evidence="1" id="KW-0732">Signal</keyword>
<keyword evidence="3" id="KW-0378">Hydrolase</keyword>
<dbReference type="InterPro" id="IPR005135">
    <property type="entry name" value="Endo/exonuclease/phosphatase"/>
</dbReference>
<name>A0A6C0U079_9GAMM</name>
<dbReference type="EMBL" id="CP048711">
    <property type="protein sequence ID" value="QIB65183.1"/>
    <property type="molecule type" value="Genomic_DNA"/>
</dbReference>
<dbReference type="KEGG" id="kim:G3T16_06970"/>
<dbReference type="InterPro" id="IPR036691">
    <property type="entry name" value="Endo/exonu/phosph_ase_sf"/>
</dbReference>
<dbReference type="RefSeq" id="WP_163494423.1">
    <property type="nucleotide sequence ID" value="NZ_CP048711.1"/>
</dbReference>
<dbReference type="GO" id="GO:0004527">
    <property type="term" value="F:exonuclease activity"/>
    <property type="evidence" value="ECO:0007669"/>
    <property type="project" value="UniProtKB-KW"/>
</dbReference>
<gene>
    <name evidence="3" type="ORF">G3T16_06970</name>
</gene>
<feature type="chain" id="PRO_5025363832" evidence="1">
    <location>
        <begin position="30"/>
        <end position="288"/>
    </location>
</feature>
<dbReference type="NCBIfam" id="NF003842">
    <property type="entry name" value="PRK05421.1-4"/>
    <property type="match status" value="1"/>
</dbReference>
<sequence length="288" mass="30613">MPPSISLQRCLLLPGLAALCLLQVAMGRADVPTTDSCASGLGAATIVEGQPLAGELQVISWNIQKAGNAGWAGDLQRLAPGAQLAFIQEASMQAAIADALPATSHQSFAEGYRRGALVTGVMTLSRAKASLECDLTTQEPWLRTPKATVVTEFPLAGREERLLTVNIHAVNFTLGLEHYRAQLAALDEVLQQHRGPVLIAGDLNTWSGDRLATVTAFMDRHGLKPVTFAPDLRSRVFGQALDHIFIRGLEAGAASVVEVDSSDHNPLLVSLSIPPTRLSAPETLLSAF</sequence>
<organism evidence="3 4">
    <name type="scientific">Kineobactrum salinum</name>
    <dbReference type="NCBI Taxonomy" id="2708301"/>
    <lineage>
        <taxon>Bacteria</taxon>
        <taxon>Pseudomonadati</taxon>
        <taxon>Pseudomonadota</taxon>
        <taxon>Gammaproteobacteria</taxon>
        <taxon>Cellvibrionales</taxon>
        <taxon>Halieaceae</taxon>
        <taxon>Kineobactrum</taxon>
    </lineage>
</organism>
<protein>
    <submittedName>
        <fullName evidence="3">Endonuclease/exonuclease/phosphatase family protein</fullName>
    </submittedName>
</protein>
<dbReference type="Gene3D" id="3.60.10.10">
    <property type="entry name" value="Endonuclease/exonuclease/phosphatase"/>
    <property type="match status" value="1"/>
</dbReference>
<evidence type="ECO:0000259" key="2">
    <source>
        <dbReference type="Pfam" id="PF03372"/>
    </source>
</evidence>
<dbReference type="AlphaFoldDB" id="A0A6C0U079"/>
<dbReference type="Proteomes" id="UP000477680">
    <property type="component" value="Chromosome"/>
</dbReference>
<feature type="signal peptide" evidence="1">
    <location>
        <begin position="1"/>
        <end position="29"/>
    </location>
</feature>
<evidence type="ECO:0000313" key="4">
    <source>
        <dbReference type="Proteomes" id="UP000477680"/>
    </source>
</evidence>
<dbReference type="SUPFAM" id="SSF56219">
    <property type="entry name" value="DNase I-like"/>
    <property type="match status" value="1"/>
</dbReference>
<feature type="domain" description="Endonuclease/exonuclease/phosphatase" evidence="2">
    <location>
        <begin position="59"/>
        <end position="264"/>
    </location>
</feature>
<keyword evidence="3" id="KW-0269">Exonuclease</keyword>
<keyword evidence="3" id="KW-0540">Nuclease</keyword>
<dbReference type="GO" id="GO:0004519">
    <property type="term" value="F:endonuclease activity"/>
    <property type="evidence" value="ECO:0007669"/>
    <property type="project" value="UniProtKB-KW"/>
</dbReference>
<reference evidence="3 4" key="1">
    <citation type="submission" date="2020-02" db="EMBL/GenBank/DDBJ databases">
        <title>Genome sequencing for Kineobactrum sp. M2.</title>
        <authorList>
            <person name="Park S.-J."/>
        </authorList>
    </citation>
    <scope>NUCLEOTIDE SEQUENCE [LARGE SCALE GENOMIC DNA]</scope>
    <source>
        <strain evidence="3 4">M2</strain>
    </source>
</reference>
<dbReference type="Pfam" id="PF03372">
    <property type="entry name" value="Exo_endo_phos"/>
    <property type="match status" value="1"/>
</dbReference>
<evidence type="ECO:0000313" key="3">
    <source>
        <dbReference type="EMBL" id="QIB65183.1"/>
    </source>
</evidence>
<evidence type="ECO:0000256" key="1">
    <source>
        <dbReference type="SAM" id="SignalP"/>
    </source>
</evidence>